<evidence type="ECO:0000313" key="2">
    <source>
        <dbReference type="Proteomes" id="UP000276133"/>
    </source>
</evidence>
<reference evidence="1 2" key="1">
    <citation type="journal article" date="2018" name="Sci. Rep.">
        <title>Genomic signatures of local adaptation to the degree of environmental predictability in rotifers.</title>
        <authorList>
            <person name="Franch-Gras L."/>
            <person name="Hahn C."/>
            <person name="Garcia-Roger E.M."/>
            <person name="Carmona M.J."/>
            <person name="Serra M."/>
            <person name="Gomez A."/>
        </authorList>
    </citation>
    <scope>NUCLEOTIDE SEQUENCE [LARGE SCALE GENOMIC DNA]</scope>
    <source>
        <strain evidence="1">HYR1</strain>
    </source>
</reference>
<name>A0A3M7QD68_BRAPC</name>
<evidence type="ECO:0000313" key="1">
    <source>
        <dbReference type="EMBL" id="RNA09386.1"/>
    </source>
</evidence>
<gene>
    <name evidence="1" type="ORF">BpHYR1_003560</name>
</gene>
<dbReference type="AlphaFoldDB" id="A0A3M7QD68"/>
<comment type="caution">
    <text evidence="1">The sequence shown here is derived from an EMBL/GenBank/DDBJ whole genome shotgun (WGS) entry which is preliminary data.</text>
</comment>
<keyword evidence="2" id="KW-1185">Reference proteome</keyword>
<dbReference type="Proteomes" id="UP000276133">
    <property type="component" value="Unassembled WGS sequence"/>
</dbReference>
<organism evidence="1 2">
    <name type="scientific">Brachionus plicatilis</name>
    <name type="common">Marine rotifer</name>
    <name type="synonym">Brachionus muelleri</name>
    <dbReference type="NCBI Taxonomy" id="10195"/>
    <lineage>
        <taxon>Eukaryota</taxon>
        <taxon>Metazoa</taxon>
        <taxon>Spiralia</taxon>
        <taxon>Gnathifera</taxon>
        <taxon>Rotifera</taxon>
        <taxon>Eurotatoria</taxon>
        <taxon>Monogononta</taxon>
        <taxon>Pseudotrocha</taxon>
        <taxon>Ploima</taxon>
        <taxon>Brachionidae</taxon>
        <taxon>Brachionus</taxon>
    </lineage>
</organism>
<accession>A0A3M7QD68</accession>
<proteinExistence type="predicted"/>
<protein>
    <submittedName>
        <fullName evidence="1">Uncharacterized protein</fullName>
    </submittedName>
</protein>
<sequence>MSGDKNFVFTERMLPFCVNQQSSRLKVNSVEIETAQLGAYEYVVFGERSFEYGLEEGMWRYFDGDSIGRHMTERLLEQDSTAQIVNMVIS</sequence>
<dbReference type="EMBL" id="REGN01006472">
    <property type="protein sequence ID" value="RNA09386.1"/>
    <property type="molecule type" value="Genomic_DNA"/>
</dbReference>